<dbReference type="InterPro" id="IPR050446">
    <property type="entry name" value="FAD-oxidoreductase/Apoptosis"/>
</dbReference>
<dbReference type="Gene3D" id="3.50.50.60">
    <property type="entry name" value="FAD/NAD(P)-binding domain"/>
    <property type="match status" value="2"/>
</dbReference>
<dbReference type="AlphaFoldDB" id="A0A1H8VE06"/>
<evidence type="ECO:0000259" key="5">
    <source>
        <dbReference type="Pfam" id="PF07992"/>
    </source>
</evidence>
<dbReference type="PANTHER" id="PTHR43557:SF2">
    <property type="entry name" value="RIESKE DOMAIN-CONTAINING PROTEIN-RELATED"/>
    <property type="match status" value="1"/>
</dbReference>
<gene>
    <name evidence="7" type="ORF">SAMN04490248_12814</name>
</gene>
<sequence length="426" mass="45524">MTQRQLRMPALSKRSLWSETGMTSPRIAIAGASLAGVRTAEALRAALPNARIVLVGEERHAPYNRPPLSKDAIEGLASGHPSQEQILEKLLLRSKLSPGDVDLRLGRAVVSVESGQLRLADGARVSADWIIAATGLRPRHLPQKGAEERRYVLRGFDDACRLAGRLRAGSRMAVIGGGFIGCEIASTACKLGLHVTIVEPEPQPMLHALGTRVAAAMGNLHRRRGVRLLTGRRVHSFSNGNVVLDDGEALEADVIVEALGTVPNTEWLTGTGVDLSDGVLVDDRMIAAGSSNMLAVGDIARFANLRFDATCRRVEHWCVPGQTARRAAETISALSEGRSPSGGFAPMPSFWSEQHGMRLQSFGAPALADTQTVIEGDLSQVGEAPIIVEYARRGELVAVVGLGARPNSLARHHARLDKATIQTMSA</sequence>
<reference evidence="7 8" key="1">
    <citation type="submission" date="2016-10" db="EMBL/GenBank/DDBJ databases">
        <authorList>
            <person name="de Groot N.N."/>
        </authorList>
    </citation>
    <scope>NUCLEOTIDE SEQUENCE [LARGE SCALE GENOMIC DNA]</scope>
    <source>
        <strain evidence="7 8">DSM 27842</strain>
    </source>
</reference>
<keyword evidence="8" id="KW-1185">Reference proteome</keyword>
<evidence type="ECO:0000259" key="6">
    <source>
        <dbReference type="Pfam" id="PF14759"/>
    </source>
</evidence>
<accession>A0A1H8VE06</accession>
<proteinExistence type="predicted"/>
<feature type="domain" description="Reductase C-terminal" evidence="6">
    <location>
        <begin position="350"/>
        <end position="406"/>
    </location>
</feature>
<keyword evidence="3" id="KW-0274">FAD</keyword>
<dbReference type="GO" id="GO:0005737">
    <property type="term" value="C:cytoplasm"/>
    <property type="evidence" value="ECO:0007669"/>
    <property type="project" value="TreeGrafter"/>
</dbReference>
<dbReference type="InterPro" id="IPR028202">
    <property type="entry name" value="Reductase_C"/>
</dbReference>
<dbReference type="GO" id="GO:0016651">
    <property type="term" value="F:oxidoreductase activity, acting on NAD(P)H"/>
    <property type="evidence" value="ECO:0007669"/>
    <property type="project" value="TreeGrafter"/>
</dbReference>
<dbReference type="PANTHER" id="PTHR43557">
    <property type="entry name" value="APOPTOSIS-INDUCING FACTOR 1"/>
    <property type="match status" value="1"/>
</dbReference>
<protein>
    <submittedName>
        <fullName evidence="7">NADPH-dependent 2,4-dienoyl-CoA reductase, sulfur reductase</fullName>
    </submittedName>
</protein>
<keyword evidence="2" id="KW-0285">Flavoprotein</keyword>
<evidence type="ECO:0000256" key="1">
    <source>
        <dbReference type="ARBA" id="ARBA00001974"/>
    </source>
</evidence>
<dbReference type="PRINTS" id="PR00368">
    <property type="entry name" value="FADPNR"/>
</dbReference>
<keyword evidence="4" id="KW-0560">Oxidoreductase</keyword>
<dbReference type="STRING" id="569882.SAMN04490248_12814"/>
<dbReference type="Gene3D" id="3.30.390.30">
    <property type="match status" value="1"/>
</dbReference>
<evidence type="ECO:0000256" key="3">
    <source>
        <dbReference type="ARBA" id="ARBA00022827"/>
    </source>
</evidence>
<dbReference type="EMBL" id="FODS01000028">
    <property type="protein sequence ID" value="SEP13591.1"/>
    <property type="molecule type" value="Genomic_DNA"/>
</dbReference>
<feature type="domain" description="FAD/NAD(P)-binding" evidence="5">
    <location>
        <begin position="26"/>
        <end position="304"/>
    </location>
</feature>
<dbReference type="Pfam" id="PF14759">
    <property type="entry name" value="Reductase_C"/>
    <property type="match status" value="1"/>
</dbReference>
<name>A0A1H8VE06_9RHOB</name>
<organism evidence="7 8">
    <name type="scientific">Salinihabitans flavidus</name>
    <dbReference type="NCBI Taxonomy" id="569882"/>
    <lineage>
        <taxon>Bacteria</taxon>
        <taxon>Pseudomonadati</taxon>
        <taxon>Pseudomonadota</taxon>
        <taxon>Alphaproteobacteria</taxon>
        <taxon>Rhodobacterales</taxon>
        <taxon>Roseobacteraceae</taxon>
        <taxon>Salinihabitans</taxon>
    </lineage>
</organism>
<evidence type="ECO:0000313" key="8">
    <source>
        <dbReference type="Proteomes" id="UP000198893"/>
    </source>
</evidence>
<evidence type="ECO:0000313" key="7">
    <source>
        <dbReference type="EMBL" id="SEP13591.1"/>
    </source>
</evidence>
<dbReference type="InterPro" id="IPR016156">
    <property type="entry name" value="FAD/NAD-linked_Rdtase_dimer_sf"/>
</dbReference>
<evidence type="ECO:0000256" key="2">
    <source>
        <dbReference type="ARBA" id="ARBA00022630"/>
    </source>
</evidence>
<evidence type="ECO:0000256" key="4">
    <source>
        <dbReference type="ARBA" id="ARBA00023002"/>
    </source>
</evidence>
<dbReference type="SUPFAM" id="SSF55424">
    <property type="entry name" value="FAD/NAD-linked reductases, dimerisation (C-terminal) domain"/>
    <property type="match status" value="1"/>
</dbReference>
<dbReference type="Pfam" id="PF07992">
    <property type="entry name" value="Pyr_redox_2"/>
    <property type="match status" value="1"/>
</dbReference>
<comment type="cofactor">
    <cofactor evidence="1">
        <name>FAD</name>
        <dbReference type="ChEBI" id="CHEBI:57692"/>
    </cofactor>
</comment>
<dbReference type="PRINTS" id="PR00411">
    <property type="entry name" value="PNDRDTASEI"/>
</dbReference>
<dbReference type="InterPro" id="IPR036188">
    <property type="entry name" value="FAD/NAD-bd_sf"/>
</dbReference>
<dbReference type="Proteomes" id="UP000198893">
    <property type="component" value="Unassembled WGS sequence"/>
</dbReference>
<dbReference type="InterPro" id="IPR023753">
    <property type="entry name" value="FAD/NAD-binding_dom"/>
</dbReference>
<dbReference type="SUPFAM" id="SSF51905">
    <property type="entry name" value="FAD/NAD(P)-binding domain"/>
    <property type="match status" value="2"/>
</dbReference>